<dbReference type="EMBL" id="WSEK01000005">
    <property type="protein sequence ID" value="MVQ51844.1"/>
    <property type="molecule type" value="Genomic_DNA"/>
</dbReference>
<dbReference type="RefSeq" id="WP_157346876.1">
    <property type="nucleotide sequence ID" value="NZ_WSEK01000005.1"/>
</dbReference>
<name>A0A6L6XWS8_9ACTN</name>
<sequence length="145" mass="16011">MTTVRRTFTVSPTPDVVIDYLKEFSHAEEWDPGTQRCTRLDQGPVRRGSTWRNESKIAGISTELTYELTELGTDRLVFVGRNETATSTDTITVVPRGGGSEVTYEAVITMNGAAKLTAPAVKLVFEKVANDTEKQMTEVLDRLAV</sequence>
<gene>
    <name evidence="1" type="ORF">GON03_21910</name>
</gene>
<organism evidence="1 2">
    <name type="scientific">Nocardioides agri</name>
    <dbReference type="NCBI Taxonomy" id="2682843"/>
    <lineage>
        <taxon>Bacteria</taxon>
        <taxon>Bacillati</taxon>
        <taxon>Actinomycetota</taxon>
        <taxon>Actinomycetes</taxon>
        <taxon>Propionibacteriales</taxon>
        <taxon>Nocardioidaceae</taxon>
        <taxon>Nocardioides</taxon>
    </lineage>
</organism>
<reference evidence="1 2" key="1">
    <citation type="submission" date="2019-12" db="EMBL/GenBank/DDBJ databases">
        <authorList>
            <person name="Huq M.A."/>
        </authorList>
    </citation>
    <scope>NUCLEOTIDE SEQUENCE [LARGE SCALE GENOMIC DNA]</scope>
    <source>
        <strain evidence="1 2">MAH-18</strain>
    </source>
</reference>
<dbReference type="InterPro" id="IPR019587">
    <property type="entry name" value="Polyketide_cyclase/dehydratase"/>
</dbReference>
<dbReference type="Pfam" id="PF10604">
    <property type="entry name" value="Polyketide_cyc2"/>
    <property type="match status" value="1"/>
</dbReference>
<dbReference type="Gene3D" id="3.30.530.20">
    <property type="match status" value="1"/>
</dbReference>
<comment type="caution">
    <text evidence="1">The sequence shown here is derived from an EMBL/GenBank/DDBJ whole genome shotgun (WGS) entry which is preliminary data.</text>
</comment>
<accession>A0A6L6XWS8</accession>
<keyword evidence="2" id="KW-1185">Reference proteome</keyword>
<dbReference type="AlphaFoldDB" id="A0A6L6XWS8"/>
<protein>
    <submittedName>
        <fullName evidence="1">Polyketide cyclase</fullName>
    </submittedName>
</protein>
<dbReference type="InterPro" id="IPR023393">
    <property type="entry name" value="START-like_dom_sf"/>
</dbReference>
<proteinExistence type="predicted"/>
<dbReference type="Proteomes" id="UP000473525">
    <property type="component" value="Unassembled WGS sequence"/>
</dbReference>
<evidence type="ECO:0000313" key="2">
    <source>
        <dbReference type="Proteomes" id="UP000473525"/>
    </source>
</evidence>
<evidence type="ECO:0000313" key="1">
    <source>
        <dbReference type="EMBL" id="MVQ51844.1"/>
    </source>
</evidence>
<dbReference type="SUPFAM" id="SSF55961">
    <property type="entry name" value="Bet v1-like"/>
    <property type="match status" value="1"/>
</dbReference>